<protein>
    <recommendedName>
        <fullName evidence="3">2Fe-2S ferredoxin</fullName>
    </recommendedName>
</protein>
<accession>A0A5M3T7N8</accession>
<gene>
    <name evidence="1" type="ORF">NIES46_29270</name>
</gene>
<name>A0A5M3T7N8_LIMPL</name>
<dbReference type="Proteomes" id="UP000326169">
    <property type="component" value="Unassembled WGS sequence"/>
</dbReference>
<keyword evidence="2" id="KW-1185">Reference proteome</keyword>
<dbReference type="EMBL" id="BIMW01000109">
    <property type="protein sequence ID" value="GCE94867.1"/>
    <property type="molecule type" value="Genomic_DNA"/>
</dbReference>
<sequence>MSVSNSIQIIICHNRTCRKQGAAKVLQAFQAANFSVGVITPSGCLGSCGNGPMVLVLPEQVWYDHVTPEQVPSIWASIDS</sequence>
<reference evidence="1 2" key="1">
    <citation type="journal article" date="2019" name="J Genomics">
        <title>The Draft Genome of a Hydrogen-producing Cyanobacterium, Arthrospira platensis NIES-46.</title>
        <authorList>
            <person name="Suzuki S."/>
            <person name="Yamaguchi H."/>
            <person name="Kawachi M."/>
        </authorList>
    </citation>
    <scope>NUCLEOTIDE SEQUENCE [LARGE SCALE GENOMIC DNA]</scope>
    <source>
        <strain evidence="1 2">NIES-46</strain>
    </source>
</reference>
<evidence type="ECO:0000313" key="1">
    <source>
        <dbReference type="EMBL" id="GCE94867.1"/>
    </source>
</evidence>
<proteinExistence type="predicted"/>
<dbReference type="GeneID" id="301683743"/>
<evidence type="ECO:0008006" key="3">
    <source>
        <dbReference type="Google" id="ProtNLM"/>
    </source>
</evidence>
<dbReference type="PANTHER" id="PTHR47682:SF1">
    <property type="entry name" value="TETRATRICOPEPTIDE REPEAT (TPR)-CONTAINING PROTEIN"/>
    <property type="match status" value="1"/>
</dbReference>
<dbReference type="SUPFAM" id="SSF52833">
    <property type="entry name" value="Thioredoxin-like"/>
    <property type="match status" value="1"/>
</dbReference>
<dbReference type="CDD" id="cd02980">
    <property type="entry name" value="TRX_Fd_family"/>
    <property type="match status" value="1"/>
</dbReference>
<dbReference type="Gene3D" id="3.40.30.10">
    <property type="entry name" value="Glutaredoxin"/>
    <property type="match status" value="1"/>
</dbReference>
<comment type="caution">
    <text evidence="1">The sequence shown here is derived from an EMBL/GenBank/DDBJ whole genome shotgun (WGS) entry which is preliminary data.</text>
</comment>
<dbReference type="Pfam" id="PF01257">
    <property type="entry name" value="2Fe-2S_thioredx"/>
    <property type="match status" value="1"/>
</dbReference>
<evidence type="ECO:0000313" key="2">
    <source>
        <dbReference type="Proteomes" id="UP000326169"/>
    </source>
</evidence>
<dbReference type="InterPro" id="IPR036249">
    <property type="entry name" value="Thioredoxin-like_sf"/>
</dbReference>
<organism evidence="1 2">
    <name type="scientific">Limnospira platensis NIES-46</name>
    <dbReference type="NCBI Taxonomy" id="1236695"/>
    <lineage>
        <taxon>Bacteria</taxon>
        <taxon>Bacillati</taxon>
        <taxon>Cyanobacteriota</taxon>
        <taxon>Cyanophyceae</taxon>
        <taxon>Oscillatoriophycideae</taxon>
        <taxon>Oscillatoriales</taxon>
        <taxon>Sirenicapillariaceae</taxon>
        <taxon>Limnospira</taxon>
    </lineage>
</organism>
<dbReference type="RefSeq" id="WP_006616328.1">
    <property type="nucleotide sequence ID" value="NZ_BIMW01000109.1"/>
</dbReference>
<dbReference type="PANTHER" id="PTHR47682">
    <property type="entry name" value="TETRATRICOPEPTIDE REPEAT (TPR)-CONTAINING PROTEIN"/>
    <property type="match status" value="1"/>
</dbReference>